<protein>
    <submittedName>
        <fullName evidence="1">Uncharacterized protein</fullName>
    </submittedName>
</protein>
<reference evidence="1 2" key="1">
    <citation type="submission" date="2020-09" db="EMBL/GenBank/DDBJ databases">
        <title>Bacillus nautilus sp. nov., Chryseoglobus crepusculi sp. nov, and Psychrobacter noctis sp. nov., isolated from deep-sea sponges from the equatorial Atlantic.</title>
        <authorList>
            <person name="Stennett H.L."/>
            <person name="Williams S.E."/>
        </authorList>
    </citation>
    <scope>NUCLEOTIDE SEQUENCE [LARGE SCALE GENOMIC DNA]</scope>
    <source>
        <strain evidence="1 2">28M-24</strain>
    </source>
</reference>
<dbReference type="RefSeq" id="WP_191100609.1">
    <property type="nucleotide sequence ID" value="NZ_JACXXF010000009.1"/>
</dbReference>
<keyword evidence="2" id="KW-1185">Reference proteome</keyword>
<evidence type="ECO:0000313" key="2">
    <source>
        <dbReference type="Proteomes" id="UP000627521"/>
    </source>
</evidence>
<name>A0ABR8LXS9_9FLAO</name>
<sequence length="111" mass="13182">MKNVVINSNVTDCFKGDLEMLCSLNRKSFSYFKPNLFNVHFITLMCQESNLDDKPERDFNNIKDRLLESLEFSKFVFWLYIVMSNHFMNDVKFNNNDGLNYYDLNDNIILG</sequence>
<dbReference type="Proteomes" id="UP000627521">
    <property type="component" value="Unassembled WGS sequence"/>
</dbReference>
<dbReference type="EMBL" id="JACXXH010000009">
    <property type="protein sequence ID" value="MBD3864655.1"/>
    <property type="molecule type" value="Genomic_DNA"/>
</dbReference>
<accession>A0ABR8LXS9</accession>
<proteinExistence type="predicted"/>
<organism evidence="1 2">
    <name type="scientific">Olleya marilimosa</name>
    <dbReference type="NCBI Taxonomy" id="272164"/>
    <lineage>
        <taxon>Bacteria</taxon>
        <taxon>Pseudomonadati</taxon>
        <taxon>Bacteroidota</taxon>
        <taxon>Flavobacteriia</taxon>
        <taxon>Flavobacteriales</taxon>
        <taxon>Flavobacteriaceae</taxon>
    </lineage>
</organism>
<evidence type="ECO:0000313" key="1">
    <source>
        <dbReference type="EMBL" id="MBD3864655.1"/>
    </source>
</evidence>
<comment type="caution">
    <text evidence="1">The sequence shown here is derived from an EMBL/GenBank/DDBJ whole genome shotgun (WGS) entry which is preliminary data.</text>
</comment>
<gene>
    <name evidence="1" type="ORF">IEG06_14465</name>
</gene>